<organism evidence="2 3">
    <name type="scientific">Candidatus Kaiserbacteria bacterium RIFCSPHIGHO2_12_FULL_56_13</name>
    <dbReference type="NCBI Taxonomy" id="1798505"/>
    <lineage>
        <taxon>Bacteria</taxon>
        <taxon>Candidatus Kaiseribacteriota</taxon>
    </lineage>
</organism>
<evidence type="ECO:0000256" key="1">
    <source>
        <dbReference type="SAM" id="Phobius"/>
    </source>
</evidence>
<feature type="transmembrane region" description="Helical" evidence="1">
    <location>
        <begin position="52"/>
        <end position="69"/>
    </location>
</feature>
<feature type="transmembrane region" description="Helical" evidence="1">
    <location>
        <begin position="76"/>
        <end position="94"/>
    </location>
</feature>
<evidence type="ECO:0000313" key="3">
    <source>
        <dbReference type="Proteomes" id="UP000178392"/>
    </source>
</evidence>
<name>A0A1F6EFD8_9BACT</name>
<gene>
    <name evidence="2" type="ORF">A3E65_01525</name>
</gene>
<dbReference type="EMBL" id="MFLS01000002">
    <property type="protein sequence ID" value="OGG72364.1"/>
    <property type="molecule type" value="Genomic_DNA"/>
</dbReference>
<keyword evidence="1" id="KW-0812">Transmembrane</keyword>
<feature type="transmembrane region" description="Helical" evidence="1">
    <location>
        <begin position="12"/>
        <end position="32"/>
    </location>
</feature>
<proteinExistence type="predicted"/>
<keyword evidence="1" id="KW-1133">Transmembrane helix</keyword>
<dbReference type="Proteomes" id="UP000178392">
    <property type="component" value="Unassembled WGS sequence"/>
</dbReference>
<evidence type="ECO:0000313" key="2">
    <source>
        <dbReference type="EMBL" id="OGG72364.1"/>
    </source>
</evidence>
<accession>A0A1F6EFD8</accession>
<reference evidence="2 3" key="1">
    <citation type="journal article" date="2016" name="Nat. Commun.">
        <title>Thousands of microbial genomes shed light on interconnected biogeochemical processes in an aquifer system.</title>
        <authorList>
            <person name="Anantharaman K."/>
            <person name="Brown C.T."/>
            <person name="Hug L.A."/>
            <person name="Sharon I."/>
            <person name="Castelle C.J."/>
            <person name="Probst A.J."/>
            <person name="Thomas B.C."/>
            <person name="Singh A."/>
            <person name="Wilkins M.J."/>
            <person name="Karaoz U."/>
            <person name="Brodie E.L."/>
            <person name="Williams K.H."/>
            <person name="Hubbard S.S."/>
            <person name="Banfield J.F."/>
        </authorList>
    </citation>
    <scope>NUCLEOTIDE SEQUENCE [LARGE SCALE GENOMIC DNA]</scope>
</reference>
<sequence length="136" mass="15143">MRYNLSSMSNKKQTLIGLGLSLLGLGVSYLILHADLQAGSTGELLVRLGKGLYYGMGALAIVFVILYFVPRAWGAWRRFAIWFVPLAALLFAFYPEPGGGDLFSPYPEQVFQWVSALYLLVSVIIITFASLRSRFQ</sequence>
<feature type="transmembrane region" description="Helical" evidence="1">
    <location>
        <begin position="110"/>
        <end position="131"/>
    </location>
</feature>
<dbReference type="AlphaFoldDB" id="A0A1F6EFD8"/>
<keyword evidence="1" id="KW-0472">Membrane</keyword>
<protein>
    <submittedName>
        <fullName evidence="2">Uncharacterized protein</fullName>
    </submittedName>
</protein>
<comment type="caution">
    <text evidence="2">The sequence shown here is derived from an EMBL/GenBank/DDBJ whole genome shotgun (WGS) entry which is preliminary data.</text>
</comment>